<evidence type="ECO:0000313" key="2">
    <source>
        <dbReference type="EMBL" id="CAF3665202.1"/>
    </source>
</evidence>
<organism evidence="1 3">
    <name type="scientific">Didymodactylos carnosus</name>
    <dbReference type="NCBI Taxonomy" id="1234261"/>
    <lineage>
        <taxon>Eukaryota</taxon>
        <taxon>Metazoa</taxon>
        <taxon>Spiralia</taxon>
        <taxon>Gnathifera</taxon>
        <taxon>Rotifera</taxon>
        <taxon>Eurotatoria</taxon>
        <taxon>Bdelloidea</taxon>
        <taxon>Philodinida</taxon>
        <taxon>Philodinidae</taxon>
        <taxon>Didymodactylos</taxon>
    </lineage>
</organism>
<dbReference type="AlphaFoldDB" id="A0A8S2D588"/>
<accession>A0A8S2D588</accession>
<evidence type="ECO:0000313" key="1">
    <source>
        <dbReference type="EMBL" id="CAF0881552.1"/>
    </source>
</evidence>
<dbReference type="EMBL" id="CAJOBA010002951">
    <property type="protein sequence ID" value="CAF3665202.1"/>
    <property type="molecule type" value="Genomic_DNA"/>
</dbReference>
<comment type="caution">
    <text evidence="1">The sequence shown here is derived from an EMBL/GenBank/DDBJ whole genome shotgun (WGS) entry which is preliminary data.</text>
</comment>
<dbReference type="EMBL" id="CAJNOK010002949">
    <property type="protein sequence ID" value="CAF0881552.1"/>
    <property type="molecule type" value="Genomic_DNA"/>
</dbReference>
<protein>
    <submittedName>
        <fullName evidence="1">Uncharacterized protein</fullName>
    </submittedName>
</protein>
<reference evidence="1" key="1">
    <citation type="submission" date="2021-02" db="EMBL/GenBank/DDBJ databases">
        <authorList>
            <person name="Nowell W R."/>
        </authorList>
    </citation>
    <scope>NUCLEOTIDE SEQUENCE</scope>
</reference>
<evidence type="ECO:0000313" key="3">
    <source>
        <dbReference type="Proteomes" id="UP000677228"/>
    </source>
</evidence>
<name>A0A8S2D588_9BILA</name>
<gene>
    <name evidence="1" type="ORF">OVA965_LOCUS8646</name>
    <name evidence="2" type="ORF">TMI583_LOCUS8643</name>
</gene>
<dbReference type="Proteomes" id="UP000682733">
    <property type="component" value="Unassembled WGS sequence"/>
</dbReference>
<dbReference type="Proteomes" id="UP000677228">
    <property type="component" value="Unassembled WGS sequence"/>
</dbReference>
<sequence length="248" mass="29751">MMLKRQTFFYRERINPESQQLVQLDTNIHTNEDDSVVTLEGLRKIAYYTKLFDIVKERQQYIEQSKDTTTFLATSGHLREIPIPQSDQLKMWLHCQNKEHYQLWASKYSRTITLKNITGTTMRCFLEQLPMYQLESIVITRHKRWHDPVDIHQELWLMVLSAGRDQLRYLHLPNEIWKWDFKQLSFDLSALEPLTFDYILIDQMLVSMCHTHNLRRFKARVHGRTEEFCVPDIILSKLSHLNVNIDSR</sequence>
<proteinExistence type="predicted"/>